<organism evidence="1 2">
    <name type="scientific">Leptospira noguchii str. 2007001578</name>
    <dbReference type="NCBI Taxonomy" id="1049974"/>
    <lineage>
        <taxon>Bacteria</taxon>
        <taxon>Pseudomonadati</taxon>
        <taxon>Spirochaetota</taxon>
        <taxon>Spirochaetia</taxon>
        <taxon>Leptospirales</taxon>
        <taxon>Leptospiraceae</taxon>
        <taxon>Leptospira</taxon>
    </lineage>
</organism>
<comment type="caution">
    <text evidence="1">The sequence shown here is derived from an EMBL/GenBank/DDBJ whole genome shotgun (WGS) entry which is preliminary data.</text>
</comment>
<evidence type="ECO:0000313" key="1">
    <source>
        <dbReference type="EMBL" id="EMM98232.1"/>
    </source>
</evidence>
<sequence>MITKNLKFENGKNVNKFLVSYLDRMIELIRLTQRKINSIAKYKTF</sequence>
<proteinExistence type="predicted"/>
<keyword evidence="2" id="KW-1185">Reference proteome</keyword>
<gene>
    <name evidence="1" type="ORF">LEP1GSC035_0391</name>
</gene>
<dbReference type="EMBL" id="AHMH02000161">
    <property type="protein sequence ID" value="EMM98232.1"/>
    <property type="molecule type" value="Genomic_DNA"/>
</dbReference>
<dbReference type="Proteomes" id="UP000012099">
    <property type="component" value="Unassembled WGS sequence"/>
</dbReference>
<evidence type="ECO:0000313" key="2">
    <source>
        <dbReference type="Proteomes" id="UP000012099"/>
    </source>
</evidence>
<protein>
    <submittedName>
        <fullName evidence="1">Uncharacterized protein</fullName>
    </submittedName>
</protein>
<reference evidence="1 2" key="1">
    <citation type="submission" date="2013-01" db="EMBL/GenBank/DDBJ databases">
        <authorList>
            <person name="Harkins D.M."/>
            <person name="Durkin A.S."/>
            <person name="Brinkac L.M."/>
            <person name="Haft D.H."/>
            <person name="Selengut J.D."/>
            <person name="Sanka R."/>
            <person name="DePew J."/>
            <person name="Purushe J."/>
            <person name="Whelen A.C."/>
            <person name="Vinetz J.M."/>
            <person name="Sutton G.G."/>
            <person name="Nierman W.C."/>
            <person name="Fouts D.E."/>
        </authorList>
    </citation>
    <scope>NUCLEOTIDE SEQUENCE [LARGE SCALE GENOMIC DNA]</scope>
    <source>
        <strain evidence="1 2">2007001578</strain>
    </source>
</reference>
<accession>A0ABP2T2G2</accession>
<name>A0ABP2T2G2_9LEPT</name>